<comment type="caution">
    <text evidence="3">The sequence shown here is derived from an EMBL/GenBank/DDBJ whole genome shotgun (WGS) entry which is preliminary data.</text>
</comment>
<keyword evidence="2" id="KW-0472">Membrane</keyword>
<dbReference type="InterPro" id="IPR046295">
    <property type="entry name" value="DUF6332"/>
</dbReference>
<dbReference type="RefSeq" id="WP_070198001.1">
    <property type="nucleotide sequence ID" value="NZ_LJGU01000137.1"/>
</dbReference>
<name>A0A1E7JY09_9ACTN</name>
<keyword evidence="2" id="KW-0812">Transmembrane</keyword>
<dbReference type="EMBL" id="LJGU01000137">
    <property type="protein sequence ID" value="OEU96505.1"/>
    <property type="molecule type" value="Genomic_DNA"/>
</dbReference>
<dbReference type="OrthoDB" id="4334293at2"/>
<gene>
    <name evidence="3" type="ORF">AN216_19620</name>
</gene>
<keyword evidence="4" id="KW-1185">Reference proteome</keyword>
<feature type="transmembrane region" description="Helical" evidence="2">
    <location>
        <begin position="62"/>
        <end position="83"/>
    </location>
</feature>
<evidence type="ECO:0000313" key="3">
    <source>
        <dbReference type="EMBL" id="OEU96505.1"/>
    </source>
</evidence>
<dbReference type="AlphaFoldDB" id="A0A1E7JY09"/>
<feature type="region of interest" description="Disordered" evidence="1">
    <location>
        <begin position="1"/>
        <end position="24"/>
    </location>
</feature>
<sequence length="100" mass="10903">MDAQWPQDDGPQVPAKGPPTQDEREATTVEIVFAIVSGGLLAGATFLALASPALFWHGSSGWITHAQWVGSAVFIARVLWVLLRWDWRHPSQPGRTSPDS</sequence>
<dbReference type="Proteomes" id="UP000176101">
    <property type="component" value="Unassembled WGS sequence"/>
</dbReference>
<feature type="transmembrane region" description="Helical" evidence="2">
    <location>
        <begin position="31"/>
        <end position="56"/>
    </location>
</feature>
<evidence type="ECO:0000313" key="4">
    <source>
        <dbReference type="Proteomes" id="UP000176101"/>
    </source>
</evidence>
<reference evidence="3 4" key="1">
    <citation type="journal article" date="2016" name="Front. Microbiol.">
        <title>Comparative Genomics Analysis of Streptomyces Species Reveals Their Adaptation to the Marine Environment and Their Diversity at the Genomic Level.</title>
        <authorList>
            <person name="Tian X."/>
            <person name="Zhang Z."/>
            <person name="Yang T."/>
            <person name="Chen M."/>
            <person name="Li J."/>
            <person name="Chen F."/>
            <person name="Yang J."/>
            <person name="Li W."/>
            <person name="Zhang B."/>
            <person name="Zhang Z."/>
            <person name="Wu J."/>
            <person name="Zhang C."/>
            <person name="Long L."/>
            <person name="Xiao J."/>
        </authorList>
    </citation>
    <scope>NUCLEOTIDE SEQUENCE [LARGE SCALE GENOMIC DNA]</scope>
    <source>
        <strain evidence="3 4">SCSIO 02100</strain>
    </source>
</reference>
<proteinExistence type="predicted"/>
<keyword evidence="2" id="KW-1133">Transmembrane helix</keyword>
<evidence type="ECO:0000256" key="2">
    <source>
        <dbReference type="SAM" id="Phobius"/>
    </source>
</evidence>
<evidence type="ECO:0000256" key="1">
    <source>
        <dbReference type="SAM" id="MobiDB-lite"/>
    </source>
</evidence>
<organism evidence="3 4">
    <name type="scientific">Streptomyces oceani</name>
    <dbReference type="NCBI Taxonomy" id="1075402"/>
    <lineage>
        <taxon>Bacteria</taxon>
        <taxon>Bacillati</taxon>
        <taxon>Actinomycetota</taxon>
        <taxon>Actinomycetes</taxon>
        <taxon>Kitasatosporales</taxon>
        <taxon>Streptomycetaceae</taxon>
        <taxon>Streptomyces</taxon>
    </lineage>
</organism>
<accession>A0A1E7JY09</accession>
<protein>
    <submittedName>
        <fullName evidence="3">Uncharacterized protein</fullName>
    </submittedName>
</protein>
<dbReference type="Pfam" id="PF19857">
    <property type="entry name" value="DUF6332"/>
    <property type="match status" value="1"/>
</dbReference>